<evidence type="ECO:0000313" key="1">
    <source>
        <dbReference type="EMBL" id="GAA1783513.1"/>
    </source>
</evidence>
<organism evidence="1 2">
    <name type="scientific">Nostocoides veronense</name>
    <dbReference type="NCBI Taxonomy" id="330836"/>
    <lineage>
        <taxon>Bacteria</taxon>
        <taxon>Bacillati</taxon>
        <taxon>Actinomycetota</taxon>
        <taxon>Actinomycetes</taxon>
        <taxon>Micrococcales</taxon>
        <taxon>Intrasporangiaceae</taxon>
        <taxon>Nostocoides</taxon>
    </lineage>
</organism>
<protein>
    <submittedName>
        <fullName evidence="1">Uncharacterized protein</fullName>
    </submittedName>
</protein>
<reference evidence="1 2" key="1">
    <citation type="journal article" date="2019" name="Int. J. Syst. Evol. Microbiol.">
        <title>The Global Catalogue of Microorganisms (GCM) 10K type strain sequencing project: providing services to taxonomists for standard genome sequencing and annotation.</title>
        <authorList>
            <consortium name="The Broad Institute Genomics Platform"/>
            <consortium name="The Broad Institute Genome Sequencing Center for Infectious Disease"/>
            <person name="Wu L."/>
            <person name="Ma J."/>
        </authorList>
    </citation>
    <scope>NUCLEOTIDE SEQUENCE [LARGE SCALE GENOMIC DNA]</scope>
    <source>
        <strain evidence="1 2">JCM 15592</strain>
    </source>
</reference>
<sequence>MSQMTSAIKHFLLVFDHEASRLVRLDKFEDDVNAALEAYSECEHVNRDNPHIDIVLVGSDSLQTVQLTHANYFDGSVATAKWHTSEYLLGI</sequence>
<proteinExistence type="predicted"/>
<comment type="caution">
    <text evidence="1">The sequence shown here is derived from an EMBL/GenBank/DDBJ whole genome shotgun (WGS) entry which is preliminary data.</text>
</comment>
<accession>A0ABN2LCH3</accession>
<gene>
    <name evidence="1" type="ORF">GCM10009811_06100</name>
</gene>
<dbReference type="EMBL" id="BAAAPO010000010">
    <property type="protein sequence ID" value="GAA1783513.1"/>
    <property type="molecule type" value="Genomic_DNA"/>
</dbReference>
<dbReference type="RefSeq" id="WP_425564323.1">
    <property type="nucleotide sequence ID" value="NZ_BAAAPO010000010.1"/>
</dbReference>
<dbReference type="Proteomes" id="UP001499938">
    <property type="component" value="Unassembled WGS sequence"/>
</dbReference>
<keyword evidence="2" id="KW-1185">Reference proteome</keyword>
<name>A0ABN2LCH3_9MICO</name>
<evidence type="ECO:0000313" key="2">
    <source>
        <dbReference type="Proteomes" id="UP001499938"/>
    </source>
</evidence>